<sequence length="193" mass="21275">MFCSWMAGEKPEKPDTKEKKPEAKKADAGNKAKKVEKVKKVKGKSHCSRNPVLVRGIGRYSQSAMYSRKALYKRKYSAATSKVEKKKKHSLWDSISPGRGPTLVLGSESTDSESLDRQETLISFCQYSIAPSTCGVSVTLRRQSGSLFSRSITKCCPLTFPISVESIHFSPYPPLRLPYSSPAISGLPHCITG</sequence>
<comment type="caution">
    <text evidence="1">The sequence shown here is derived from an EMBL/GenBank/DDBJ whole genome shotgun (WGS) entry which is preliminary data.</text>
</comment>
<gene>
    <name evidence="1" type="ORF">MJG53_011013</name>
</gene>
<evidence type="ECO:0000313" key="1">
    <source>
        <dbReference type="EMBL" id="KAI4578158.1"/>
    </source>
</evidence>
<proteinExistence type="predicted"/>
<keyword evidence="2" id="KW-1185">Reference proteome</keyword>
<organism evidence="1 2">
    <name type="scientific">Ovis ammon polii x Ovis aries</name>
    <dbReference type="NCBI Taxonomy" id="2918886"/>
    <lineage>
        <taxon>Eukaryota</taxon>
        <taxon>Metazoa</taxon>
        <taxon>Chordata</taxon>
        <taxon>Craniata</taxon>
        <taxon>Vertebrata</taxon>
        <taxon>Euteleostomi</taxon>
        <taxon>Mammalia</taxon>
        <taxon>Eutheria</taxon>
        <taxon>Laurasiatheria</taxon>
        <taxon>Artiodactyla</taxon>
        <taxon>Ruminantia</taxon>
        <taxon>Pecora</taxon>
        <taxon>Bovidae</taxon>
        <taxon>Caprinae</taxon>
        <taxon>Ovis</taxon>
    </lineage>
</organism>
<accession>A0ACB9URG4</accession>
<reference evidence="1" key="1">
    <citation type="submission" date="2022-03" db="EMBL/GenBank/DDBJ databases">
        <title>Genomic analyses of argali, domestic sheep and their hybrids provide insights into chromosomal evolution, heterosis and genetic basis of agronomic traits.</title>
        <authorList>
            <person name="Li M."/>
        </authorList>
    </citation>
    <scope>NUCLEOTIDE SEQUENCE</scope>
    <source>
        <strain evidence="1">F1 hybrid</strain>
    </source>
</reference>
<dbReference type="EMBL" id="CM043037">
    <property type="protein sequence ID" value="KAI4578158.1"/>
    <property type="molecule type" value="Genomic_DNA"/>
</dbReference>
<name>A0ACB9URG4_9CETA</name>
<dbReference type="Proteomes" id="UP001057279">
    <property type="component" value="Linkage Group LG12"/>
</dbReference>
<protein>
    <submittedName>
        <fullName evidence="1">Uncharacterized protein</fullName>
    </submittedName>
</protein>
<evidence type="ECO:0000313" key="2">
    <source>
        <dbReference type="Proteomes" id="UP001057279"/>
    </source>
</evidence>